<evidence type="ECO:0000313" key="10">
    <source>
        <dbReference type="Proteomes" id="UP000015104"/>
    </source>
</evidence>
<dbReference type="SUPFAM" id="SSF56968">
    <property type="entry name" value="Lipovitellin-phosvitin complex, beta-sheet shell regions"/>
    <property type="match status" value="2"/>
</dbReference>
<feature type="domain" description="VWFD" evidence="8">
    <location>
        <begin position="1417"/>
        <end position="1611"/>
    </location>
</feature>
<evidence type="ECO:0000256" key="6">
    <source>
        <dbReference type="SAM" id="SignalP"/>
    </source>
</evidence>
<dbReference type="HOGENOM" id="CLU_002920_1_0_1"/>
<dbReference type="PROSITE" id="PS51257">
    <property type="entry name" value="PROKAR_LIPOPROTEIN"/>
    <property type="match status" value="1"/>
</dbReference>
<dbReference type="STRING" id="32264.T1L4N6"/>
<dbReference type="InterPro" id="IPR015255">
    <property type="entry name" value="Vitellinogen_open_b-sht"/>
</dbReference>
<keyword evidence="3" id="KW-1015">Disulfide bond</keyword>
<evidence type="ECO:0000313" key="9">
    <source>
        <dbReference type="EnsemblMetazoa" id="tetur39g00720.1"/>
    </source>
</evidence>
<name>T1L4N6_TETUR</name>
<dbReference type="Proteomes" id="UP000015104">
    <property type="component" value="Unassembled WGS sequence"/>
</dbReference>
<dbReference type="GO" id="GO:0005319">
    <property type="term" value="F:lipid transporter activity"/>
    <property type="evidence" value="ECO:0007669"/>
    <property type="project" value="InterPro"/>
</dbReference>
<keyword evidence="2" id="KW-0758">Storage protein</keyword>
<protein>
    <recommendedName>
        <fullName evidence="11">VWFD domain-containing protein</fullName>
    </recommendedName>
</protein>
<dbReference type="EMBL" id="CAEY01001103">
    <property type="status" value="NOT_ANNOTATED_CDS"/>
    <property type="molecule type" value="Genomic_DNA"/>
</dbReference>
<proteinExistence type="predicted"/>
<evidence type="ECO:0000259" key="7">
    <source>
        <dbReference type="PROSITE" id="PS51211"/>
    </source>
</evidence>
<keyword evidence="4" id="KW-0325">Glycoprotein</keyword>
<evidence type="ECO:0000256" key="2">
    <source>
        <dbReference type="ARBA" id="ARBA00022761"/>
    </source>
</evidence>
<dbReference type="InterPro" id="IPR001846">
    <property type="entry name" value="VWF_type-D"/>
</dbReference>
<keyword evidence="1 6" id="KW-0732">Signal</keyword>
<evidence type="ECO:0000259" key="8">
    <source>
        <dbReference type="PROSITE" id="PS51233"/>
    </source>
</evidence>
<evidence type="ECO:0000256" key="3">
    <source>
        <dbReference type="ARBA" id="ARBA00023157"/>
    </source>
</evidence>
<dbReference type="Gene3D" id="1.25.10.20">
    <property type="entry name" value="Vitellinogen, superhelical"/>
    <property type="match status" value="1"/>
</dbReference>
<evidence type="ECO:0000256" key="5">
    <source>
        <dbReference type="PROSITE-ProRule" id="PRU00557"/>
    </source>
</evidence>
<dbReference type="SMART" id="SM01169">
    <property type="entry name" value="DUF1943"/>
    <property type="match status" value="1"/>
</dbReference>
<keyword evidence="10" id="KW-1185">Reference proteome</keyword>
<dbReference type="Gene3D" id="2.30.230.10">
    <property type="entry name" value="Lipovitellin, beta-sheet shell regions, chain A"/>
    <property type="match status" value="1"/>
</dbReference>
<feature type="signal peptide" evidence="6">
    <location>
        <begin position="1"/>
        <end position="17"/>
    </location>
</feature>
<dbReference type="PROSITE" id="PS51233">
    <property type="entry name" value="VWFD"/>
    <property type="match status" value="1"/>
</dbReference>
<dbReference type="PANTHER" id="PTHR23345">
    <property type="entry name" value="VITELLOGENIN-RELATED"/>
    <property type="match status" value="1"/>
</dbReference>
<dbReference type="InterPro" id="IPR001747">
    <property type="entry name" value="Vitellogenin_N"/>
</dbReference>
<evidence type="ECO:0008006" key="11">
    <source>
        <dbReference type="Google" id="ProtNLM"/>
    </source>
</evidence>
<comment type="caution">
    <text evidence="5">Lacks conserved residue(s) required for the propagation of feature annotation.</text>
</comment>
<evidence type="ECO:0000256" key="4">
    <source>
        <dbReference type="ARBA" id="ARBA00023180"/>
    </source>
</evidence>
<dbReference type="EnsemblMetazoa" id="tetur39g00720.1">
    <property type="protein sequence ID" value="tetur39g00720.1"/>
    <property type="gene ID" value="tetur39g00720"/>
</dbReference>
<dbReference type="InterPro" id="IPR015816">
    <property type="entry name" value="Vitellinogen_b-sht_N"/>
</dbReference>
<accession>T1L4N6</accession>
<dbReference type="InterPro" id="IPR050733">
    <property type="entry name" value="Vitellogenin/Apolipophorin"/>
</dbReference>
<feature type="chain" id="PRO_5004592246" description="VWFD domain-containing protein" evidence="6">
    <location>
        <begin position="18"/>
        <end position="1729"/>
    </location>
</feature>
<dbReference type="SUPFAM" id="SSF48431">
    <property type="entry name" value="Lipovitellin-phosvitin complex, superhelical domain"/>
    <property type="match status" value="1"/>
</dbReference>
<evidence type="ECO:0000256" key="1">
    <source>
        <dbReference type="ARBA" id="ARBA00022729"/>
    </source>
</evidence>
<dbReference type="InterPro" id="IPR015819">
    <property type="entry name" value="Lipid_transp_b-sht_shell"/>
</dbReference>
<dbReference type="Gene3D" id="2.20.80.10">
    <property type="entry name" value="Lipovitellin-phosvitin complex, chain A, domain 4"/>
    <property type="match status" value="1"/>
</dbReference>
<dbReference type="SMART" id="SM00216">
    <property type="entry name" value="VWD"/>
    <property type="match status" value="1"/>
</dbReference>
<reference evidence="9" key="2">
    <citation type="submission" date="2015-06" db="UniProtKB">
        <authorList>
            <consortium name="EnsemblMetazoa"/>
        </authorList>
    </citation>
    <scope>IDENTIFICATION</scope>
</reference>
<dbReference type="Pfam" id="PF09172">
    <property type="entry name" value="Vit_open_b-sht"/>
    <property type="match status" value="1"/>
</dbReference>
<dbReference type="eggNOG" id="KOG4338">
    <property type="taxonomic scope" value="Eukaryota"/>
</dbReference>
<dbReference type="Pfam" id="PF00094">
    <property type="entry name" value="VWD"/>
    <property type="match status" value="1"/>
</dbReference>
<organism evidence="9 10">
    <name type="scientific">Tetranychus urticae</name>
    <name type="common">Two-spotted spider mite</name>
    <dbReference type="NCBI Taxonomy" id="32264"/>
    <lineage>
        <taxon>Eukaryota</taxon>
        <taxon>Metazoa</taxon>
        <taxon>Ecdysozoa</taxon>
        <taxon>Arthropoda</taxon>
        <taxon>Chelicerata</taxon>
        <taxon>Arachnida</taxon>
        <taxon>Acari</taxon>
        <taxon>Acariformes</taxon>
        <taxon>Trombidiformes</taxon>
        <taxon>Prostigmata</taxon>
        <taxon>Eleutherengona</taxon>
        <taxon>Raphignathae</taxon>
        <taxon>Tetranychoidea</taxon>
        <taxon>Tetranychidae</taxon>
        <taxon>Tetranychus</taxon>
    </lineage>
</organism>
<dbReference type="GO" id="GO:0045735">
    <property type="term" value="F:nutrient reservoir activity"/>
    <property type="evidence" value="ECO:0007669"/>
    <property type="project" value="UniProtKB-KW"/>
</dbReference>
<reference evidence="10" key="1">
    <citation type="submission" date="2011-08" db="EMBL/GenBank/DDBJ databases">
        <authorList>
            <person name="Rombauts S."/>
        </authorList>
    </citation>
    <scope>NUCLEOTIDE SEQUENCE</scope>
    <source>
        <strain evidence="10">London</strain>
    </source>
</reference>
<dbReference type="PANTHER" id="PTHR23345:SF15">
    <property type="entry name" value="VITELLOGENIN 1-RELATED"/>
    <property type="match status" value="1"/>
</dbReference>
<dbReference type="PROSITE" id="PS51211">
    <property type="entry name" value="VITELLOGENIN"/>
    <property type="match status" value="1"/>
</dbReference>
<feature type="domain" description="Vitellogenin" evidence="7">
    <location>
        <begin position="27"/>
        <end position="762"/>
    </location>
</feature>
<sequence length="1729" mass="197214">MKIFLSILALLVVSACAGQLKPKSLEFEENKRYVYEYIGSVVTGIPSSSSLYSGTRLQANVEISHIVSENGVHLNAMRLANISFTQVLDEITNPDDVHFVNFDKENSEKKELLELTVQYHVNDVTKHFEWVEVDKMDEPWSLNIKKAIIEMFLVDIAGKQLKMNHNHEHDLTKHSRDEIHHSFDVYEPTSKGECETMYQVINALPETVSGLPGSEQFYWKVIKTRNYQNCNNASELIRHNWARNCAAHCKKTPILGQFKINNYYGAEKSECSCDTQDPLDQQSTSTYSIECMENPYILNAESNSKVIFDNHGTRFISYTKQTLRFVRISGAPLDLINENNAIRVSNLAFTLYPYAGSSASVYTHEIPIYNLLVPMPPRNYVARFRLREFTYNLLTQVAETIIGKANDEKNENKNQLNVARIMTRIIQNLDHLDFGTIMDVYKETVSQLFLDAISHVGTHEAVIWLDEVMNLTPNGLFPIEVRQVVETLPLNIHVPPTSLINLLEKKIYSCIVQQDWDSLSAFVVAYGKLIAKACPNPGASFVMKEEPESEECSVQDTFEYVVGLAMNLVRTQSMRGKLLIAQALAHSGKFIALLNLTPYAKGEFVCPGDVSECAFFRTTVIYSLHHMIPVEPKRVRSLVSTIFNTKTEPYEVRLAAFTVFMSTVPKRHELESVAVSLRNETNHQVITMVRSILEETANLTQACHQPLAQAAREIVATLPEVNLDGVYSQASYNEWYSTDKSTGFFANGRFVANNVSYIPRHGYVNIGSHWKSLSNPWFSLAFQQKGLESALKHLKVATKTMARDPRKIDDLWEDLGVESRDEEEFMLKFFVRVYEQTSLFTMDKYTLKNAYKQFVRVMRNFVSDASKNQVDFNWVRFYMPSTYTDIVPTAIGLPIAAIKQNNQIVSLRLTKSDLETSQTLGFTSGNINFKVTPQMFTSSDFSLSVFNQGLEIEANYGVHNSKMFNSFVPLNLNFGWDLKDNKFTYAIKPVFHKTNFHSSNKNFAFNARSHVGHLNKKPINAKKTIQSLVPAYNHPLVQFKSRELGMNLNLGLSTERPWFIDLTEIPCEGTVAWLLEKYNEMNQFNNNINLTLVQNEEYPASGFVGSFRYEQDIDGEYVAIGETNPSEETDARRIVQDLIQRYPSEINNPAFFARSIELYLATFGHPEPTEFNSTLTLGTAIDNHAYWFRFNSTLDNKNEDLWTRVSRKAIIDGKVERPVIPSDLLWRNPEKFIGNYIANIAWASNVRSEQPDSNILVKGELRRSPRDPVIPEMERESWFHKQCKKDIKNGNATNHACERVIAEQAYFNVVTGKIEWRQVQEPVRESIRKVYAELKRSLMYYWKPWSNISIERFESGQDVVKFSAAFSNIIYKRPVINLFVQTPTEKVNFTKIFVPVAPFPAMHPINYLSASPMPKDQICTLMKDSIRTFDNVTYRTWLDECEFVASMDCSQNKQFAVTVKGKAGERSIRVYTPLQNYYKVYDVKKDSASLTVYDRFDQAQGDFVLKSGTPAMRLGMLSNSKYHEAHRIFIHDGVVNVVLPKENVRVAFDGHYLKITTSPLFVGKTCGLCGNQNQEFYSEFLDPKMVDLASNLTAFRDSYSLHNCIEPLPCSEPEQCESEDSLSAKHDRSTLGANRSINKKTSNPILQTLVIDRKDSTCASLAPQKMCKEGQKASKTERKLVDMLCKSNSHSNVNKRTEKSTITKFNKTETLTYNSPVECVSDKESIRGL</sequence>
<dbReference type="SMART" id="SM00638">
    <property type="entry name" value="LPD_N"/>
    <property type="match status" value="1"/>
</dbReference>
<dbReference type="Pfam" id="PF01347">
    <property type="entry name" value="Vitellogenin_N"/>
    <property type="match status" value="1"/>
</dbReference>
<dbReference type="InterPro" id="IPR011030">
    <property type="entry name" value="Lipovitellin_superhlx_dom"/>
</dbReference>